<evidence type="ECO:0000256" key="1">
    <source>
        <dbReference type="SAM" id="MobiDB-lite"/>
    </source>
</evidence>
<sequence>MAVKGNKGANRKRNKSNMEGLRQQGQIIGKQKGDKIQGKQTIRGIIQQISLRKIENWSNQSDRGKRSEVVQQMFPNQEAGRVVQKDSQLQISEQRAEKRKFQDGRHTGTPRDIADQRLHNFSGYQVSISPCPGRRGSPEVSGFQVQWKDLLLSGNAFRHLFSAQDVPKISSTNHRTNMKQVQDKMFSICRRSDIHPSKQARITTNNIRDIVNDEGVGMDNL</sequence>
<feature type="compositionally biased region" description="Basic and acidic residues" evidence="1">
    <location>
        <begin position="94"/>
        <end position="106"/>
    </location>
</feature>
<organism evidence="2 3">
    <name type="scientific">Streblomastix strix</name>
    <dbReference type="NCBI Taxonomy" id="222440"/>
    <lineage>
        <taxon>Eukaryota</taxon>
        <taxon>Metamonada</taxon>
        <taxon>Preaxostyla</taxon>
        <taxon>Oxymonadida</taxon>
        <taxon>Streblomastigidae</taxon>
        <taxon>Streblomastix</taxon>
    </lineage>
</organism>
<evidence type="ECO:0000313" key="2">
    <source>
        <dbReference type="EMBL" id="KAA6376152.1"/>
    </source>
</evidence>
<reference evidence="2 3" key="1">
    <citation type="submission" date="2019-03" db="EMBL/GenBank/DDBJ databases">
        <title>Single cell metagenomics reveals metabolic interactions within the superorganism composed of flagellate Streblomastix strix and complex community of Bacteroidetes bacteria on its surface.</title>
        <authorList>
            <person name="Treitli S.C."/>
            <person name="Kolisko M."/>
            <person name="Husnik F."/>
            <person name="Keeling P."/>
            <person name="Hampl V."/>
        </authorList>
    </citation>
    <scope>NUCLEOTIDE SEQUENCE [LARGE SCALE GENOMIC DNA]</scope>
    <source>
        <strain evidence="2">ST1C</strain>
    </source>
</reference>
<protein>
    <submittedName>
        <fullName evidence="2">Uncharacterized protein</fullName>
    </submittedName>
</protein>
<name>A0A5J4V1B2_9EUKA</name>
<accession>A0A5J4V1B2</accession>
<comment type="caution">
    <text evidence="2">The sequence shown here is derived from an EMBL/GenBank/DDBJ whole genome shotgun (WGS) entry which is preliminary data.</text>
</comment>
<feature type="non-terminal residue" evidence="2">
    <location>
        <position position="221"/>
    </location>
</feature>
<proteinExistence type="predicted"/>
<gene>
    <name evidence="2" type="ORF">EZS28_028319</name>
</gene>
<feature type="region of interest" description="Disordered" evidence="1">
    <location>
        <begin position="1"/>
        <end position="39"/>
    </location>
</feature>
<dbReference type="EMBL" id="SNRW01010726">
    <property type="protein sequence ID" value="KAA6376152.1"/>
    <property type="molecule type" value="Genomic_DNA"/>
</dbReference>
<dbReference type="Proteomes" id="UP000324800">
    <property type="component" value="Unassembled WGS sequence"/>
</dbReference>
<dbReference type="AlphaFoldDB" id="A0A5J4V1B2"/>
<evidence type="ECO:0000313" key="3">
    <source>
        <dbReference type="Proteomes" id="UP000324800"/>
    </source>
</evidence>
<feature type="region of interest" description="Disordered" evidence="1">
    <location>
        <begin position="74"/>
        <end position="112"/>
    </location>
</feature>